<name>C1GNJ7_PARBA</name>
<dbReference type="OMA" id="HYIGLNM"/>
<feature type="compositionally biased region" description="Gly residues" evidence="1">
    <location>
        <begin position="330"/>
        <end position="339"/>
    </location>
</feature>
<evidence type="ECO:0000313" key="2">
    <source>
        <dbReference type="EMBL" id="EEH35769.1"/>
    </source>
</evidence>
<reference evidence="2 3" key="1">
    <citation type="journal article" date="2011" name="PLoS Genet.">
        <title>Comparative genomic analysis of human fungal pathogens causing paracoccidioidomycosis.</title>
        <authorList>
            <person name="Desjardins C.A."/>
            <person name="Champion M.D."/>
            <person name="Holder J.W."/>
            <person name="Muszewska A."/>
            <person name="Goldberg J."/>
            <person name="Bailao A.M."/>
            <person name="Brigido M.M."/>
            <person name="Ferreira M.E."/>
            <person name="Garcia A.M."/>
            <person name="Grynberg M."/>
            <person name="Gujja S."/>
            <person name="Heiman D.I."/>
            <person name="Henn M.R."/>
            <person name="Kodira C.D."/>
            <person name="Leon-Narvaez H."/>
            <person name="Longo L.V."/>
            <person name="Ma L.J."/>
            <person name="Malavazi I."/>
            <person name="Matsuo A.L."/>
            <person name="Morais F.V."/>
            <person name="Pereira M."/>
            <person name="Rodriguez-Brito S."/>
            <person name="Sakthikumar S."/>
            <person name="Salem-Izacc S.M."/>
            <person name="Sykes S.M."/>
            <person name="Teixeira M.M."/>
            <person name="Vallejo M.C."/>
            <person name="Walter M.E."/>
            <person name="Yandava C."/>
            <person name="Young S."/>
            <person name="Zeng Q."/>
            <person name="Zucker J."/>
            <person name="Felipe M.S."/>
            <person name="Goldman G.H."/>
            <person name="Haas B.J."/>
            <person name="McEwen J.G."/>
            <person name="Nino-Vega G."/>
            <person name="Puccia R."/>
            <person name="San-Blas G."/>
            <person name="Soares C.M."/>
            <person name="Birren B.W."/>
            <person name="Cuomo C.A."/>
        </authorList>
    </citation>
    <scope>NUCLEOTIDE SEQUENCE [LARGE SCALE GENOMIC DNA]</scope>
    <source>
        <strain evidence="3">ATCC MYA-826 / Pb01</strain>
    </source>
</reference>
<evidence type="ECO:0000313" key="3">
    <source>
        <dbReference type="Proteomes" id="UP000002059"/>
    </source>
</evidence>
<dbReference type="VEuPathDB" id="FungiDB:PAAG_00092"/>
<organism evidence="2 3">
    <name type="scientific">Paracoccidioides lutzii (strain ATCC MYA-826 / Pb01)</name>
    <name type="common">Paracoccidioides brasiliensis</name>
    <dbReference type="NCBI Taxonomy" id="502779"/>
    <lineage>
        <taxon>Eukaryota</taxon>
        <taxon>Fungi</taxon>
        <taxon>Dikarya</taxon>
        <taxon>Ascomycota</taxon>
        <taxon>Pezizomycotina</taxon>
        <taxon>Eurotiomycetes</taxon>
        <taxon>Eurotiomycetidae</taxon>
        <taxon>Onygenales</taxon>
        <taxon>Ajellomycetaceae</taxon>
        <taxon>Paracoccidioides</taxon>
    </lineage>
</organism>
<dbReference type="EMBL" id="KN293992">
    <property type="protein sequence ID" value="EEH35769.1"/>
    <property type="molecule type" value="Genomic_DNA"/>
</dbReference>
<accession>C1GNJ7</accession>
<dbReference type="HOGENOM" id="CLU_776097_0_0_1"/>
<dbReference type="GeneID" id="9101039"/>
<keyword evidence="3" id="KW-1185">Reference proteome</keyword>
<feature type="region of interest" description="Disordered" evidence="1">
    <location>
        <begin position="239"/>
        <end position="271"/>
    </location>
</feature>
<feature type="compositionally biased region" description="Low complexity" evidence="1">
    <location>
        <begin position="248"/>
        <end position="263"/>
    </location>
</feature>
<proteinExistence type="predicted"/>
<protein>
    <submittedName>
        <fullName evidence="2">Uncharacterized protein</fullName>
    </submittedName>
</protein>
<dbReference type="OrthoDB" id="4171340at2759"/>
<evidence type="ECO:0000256" key="1">
    <source>
        <dbReference type="SAM" id="MobiDB-lite"/>
    </source>
</evidence>
<dbReference type="RefSeq" id="XP_002797553.1">
    <property type="nucleotide sequence ID" value="XM_002797507.2"/>
</dbReference>
<dbReference type="eggNOG" id="ENOG502RNSB">
    <property type="taxonomic scope" value="Eukaryota"/>
</dbReference>
<sequence>MSVNQSHPTTYTPPPNLSWQARQLLQTAYNRVLEARTRILEATDMQEQVEAHVRLAEAQDYAQQVRMQVFGTGQGQGQGNMSASASGRRGGHGGSDTVNVVEEAEEIDADEHFGRRDQYRPKPQPHFGSADLPIHPPLVSHMRLKVYLRERRHASLSVLTNQELLMNHAVANYETIPDTRRRFQHHYIGLNMPENYRHAFALQGKFLKRKEMPMPVLPTSSATTSTPTNSSTWAAIASSKPTSMRHIGAPTAATSGAGTAVTGIPTSSYPSEKQLPIVDILEVDGGWQNKSDGDEGRRSAGLSASADNARDSDGGGSGDRSLTRRSAKGRGAGASGSGRQGMRRSARLAGRATGSGVG</sequence>
<feature type="region of interest" description="Disordered" evidence="1">
    <location>
        <begin position="286"/>
        <end position="358"/>
    </location>
</feature>
<dbReference type="AlphaFoldDB" id="C1GNJ7"/>
<dbReference type="KEGG" id="pbl:PAAG_00092"/>
<gene>
    <name evidence="2" type="ORF">PAAG_00092</name>
</gene>
<dbReference type="Proteomes" id="UP000002059">
    <property type="component" value="Partially assembled WGS sequence"/>
</dbReference>
<feature type="region of interest" description="Disordered" evidence="1">
    <location>
        <begin position="73"/>
        <end position="95"/>
    </location>
</feature>